<protein>
    <submittedName>
        <fullName evidence="11">Glycerol-3-phosphate acyltransferase</fullName>
    </submittedName>
</protein>
<gene>
    <name evidence="11" type="ORF">OCV61_03130</name>
</gene>
<evidence type="ECO:0000256" key="3">
    <source>
        <dbReference type="ARBA" id="ARBA00022679"/>
    </source>
</evidence>
<keyword evidence="11" id="KW-0012">Acyltransferase</keyword>
<keyword evidence="5 10" id="KW-1133">Transmembrane helix</keyword>
<dbReference type="PANTHER" id="PTHR30309:SF0">
    <property type="entry name" value="GLYCEROL-3-PHOSPHATE ACYLTRANSFERASE-RELATED"/>
    <property type="match status" value="1"/>
</dbReference>
<keyword evidence="6" id="KW-0443">Lipid metabolism</keyword>
<dbReference type="EMBL" id="JAOQJL010000004">
    <property type="protein sequence ID" value="MCU6764401.1"/>
    <property type="molecule type" value="Genomic_DNA"/>
</dbReference>
<dbReference type="RefSeq" id="WP_262582639.1">
    <property type="nucleotide sequence ID" value="NZ_JAOQJL010000004.1"/>
</dbReference>
<reference evidence="11 12" key="1">
    <citation type="journal article" date="2021" name="ISME Commun">
        <title>Automated analysis of genomic sequences facilitates high-throughput and comprehensive description of bacteria.</title>
        <authorList>
            <person name="Hitch T.C.A."/>
        </authorList>
    </citation>
    <scope>NUCLEOTIDE SEQUENCE [LARGE SCALE GENOMIC DNA]</scope>
    <source>
        <strain evidence="11 12">Sanger_23</strain>
    </source>
</reference>
<organism evidence="11 12">
    <name type="scientific">Blautia ammoniilytica</name>
    <dbReference type="NCBI Taxonomy" id="2981782"/>
    <lineage>
        <taxon>Bacteria</taxon>
        <taxon>Bacillati</taxon>
        <taxon>Bacillota</taxon>
        <taxon>Clostridia</taxon>
        <taxon>Lachnospirales</taxon>
        <taxon>Lachnospiraceae</taxon>
        <taxon>Blautia</taxon>
    </lineage>
</organism>
<feature type="transmembrane region" description="Helical" evidence="10">
    <location>
        <begin position="114"/>
        <end position="139"/>
    </location>
</feature>
<evidence type="ECO:0000256" key="9">
    <source>
        <dbReference type="ARBA" id="ARBA00023264"/>
    </source>
</evidence>
<keyword evidence="3" id="KW-0808">Transferase</keyword>
<sequence length="200" mass="21806">MDHRYIFYMAVGYLAGSMLFALEYPKIFKGVDVRRLSEDGNPGTYNAFVYGGIGCGILTLLSELAKGFLPVFLCGRQLGMDSLWFAGVMAAPVAGHAFSIFHRGKGGKAIAVSFGVLAGLFPVYRPFISLVIFYLLFSLVLPVRSHRKRSLITFACVGLSCFFTAEPPAVLTGVLLLSGIVVYKHCICTEEESREEKAAV</sequence>
<dbReference type="SMART" id="SM01207">
    <property type="entry name" value="G3P_acyltransf"/>
    <property type="match status" value="1"/>
</dbReference>
<evidence type="ECO:0000256" key="10">
    <source>
        <dbReference type="SAM" id="Phobius"/>
    </source>
</evidence>
<keyword evidence="9" id="KW-1208">Phospholipid metabolism</keyword>
<evidence type="ECO:0000256" key="6">
    <source>
        <dbReference type="ARBA" id="ARBA00023098"/>
    </source>
</evidence>
<keyword evidence="4 10" id="KW-0812">Transmembrane</keyword>
<keyword evidence="7 10" id="KW-0472">Membrane</keyword>
<feature type="transmembrane region" description="Helical" evidence="10">
    <location>
        <begin position="45"/>
        <end position="62"/>
    </location>
</feature>
<keyword evidence="8" id="KW-0594">Phospholipid biosynthesis</keyword>
<feature type="transmembrane region" description="Helical" evidence="10">
    <location>
        <begin position="151"/>
        <end position="177"/>
    </location>
</feature>
<evidence type="ECO:0000256" key="7">
    <source>
        <dbReference type="ARBA" id="ARBA00023136"/>
    </source>
</evidence>
<evidence type="ECO:0000256" key="4">
    <source>
        <dbReference type="ARBA" id="ARBA00022692"/>
    </source>
</evidence>
<dbReference type="GO" id="GO:0016746">
    <property type="term" value="F:acyltransferase activity"/>
    <property type="evidence" value="ECO:0007669"/>
    <property type="project" value="UniProtKB-KW"/>
</dbReference>
<proteinExistence type="predicted"/>
<dbReference type="InterPro" id="IPR003811">
    <property type="entry name" value="G3P_acylTferase_PlsY"/>
</dbReference>
<keyword evidence="1" id="KW-1003">Cell membrane</keyword>
<name>A0ABT2TRY5_9FIRM</name>
<feature type="transmembrane region" description="Helical" evidence="10">
    <location>
        <begin position="82"/>
        <end position="102"/>
    </location>
</feature>
<dbReference type="Pfam" id="PF02660">
    <property type="entry name" value="G3P_acyltransf"/>
    <property type="match status" value="1"/>
</dbReference>
<evidence type="ECO:0000256" key="5">
    <source>
        <dbReference type="ARBA" id="ARBA00022989"/>
    </source>
</evidence>
<feature type="transmembrane region" description="Helical" evidence="10">
    <location>
        <begin position="6"/>
        <end position="24"/>
    </location>
</feature>
<accession>A0ABT2TRY5</accession>
<evidence type="ECO:0000256" key="2">
    <source>
        <dbReference type="ARBA" id="ARBA00022516"/>
    </source>
</evidence>
<evidence type="ECO:0000313" key="12">
    <source>
        <dbReference type="Proteomes" id="UP001652409"/>
    </source>
</evidence>
<keyword evidence="2" id="KW-0444">Lipid biosynthesis</keyword>
<evidence type="ECO:0000256" key="8">
    <source>
        <dbReference type="ARBA" id="ARBA00023209"/>
    </source>
</evidence>
<keyword evidence="12" id="KW-1185">Reference proteome</keyword>
<dbReference type="PANTHER" id="PTHR30309">
    <property type="entry name" value="INNER MEMBRANE PROTEIN YGIH"/>
    <property type="match status" value="1"/>
</dbReference>
<comment type="caution">
    <text evidence="11">The sequence shown here is derived from an EMBL/GenBank/DDBJ whole genome shotgun (WGS) entry which is preliminary data.</text>
</comment>
<evidence type="ECO:0000256" key="1">
    <source>
        <dbReference type="ARBA" id="ARBA00022475"/>
    </source>
</evidence>
<dbReference type="Proteomes" id="UP001652409">
    <property type="component" value="Unassembled WGS sequence"/>
</dbReference>
<evidence type="ECO:0000313" key="11">
    <source>
        <dbReference type="EMBL" id="MCU6764401.1"/>
    </source>
</evidence>